<dbReference type="InterPro" id="IPR011049">
    <property type="entry name" value="Serralysin-like_metalloprot_C"/>
</dbReference>
<evidence type="ECO:0000313" key="3">
    <source>
        <dbReference type="Proteomes" id="UP000249922"/>
    </source>
</evidence>
<dbReference type="Pfam" id="PF00353">
    <property type="entry name" value="HemolysinCabind"/>
    <property type="match status" value="1"/>
</dbReference>
<gene>
    <name evidence="2" type="ORF">DPM13_11945</name>
</gene>
<evidence type="ECO:0008006" key="4">
    <source>
        <dbReference type="Google" id="ProtNLM"/>
    </source>
</evidence>
<keyword evidence="3" id="KW-1185">Reference proteome</keyword>
<dbReference type="Proteomes" id="UP000249922">
    <property type="component" value="Chromosome"/>
</dbReference>
<feature type="region of interest" description="Disordered" evidence="1">
    <location>
        <begin position="137"/>
        <end position="164"/>
    </location>
</feature>
<evidence type="ECO:0000313" key="2">
    <source>
        <dbReference type="EMBL" id="AWX93563.1"/>
    </source>
</evidence>
<sequence>MLNGGTGSDVVNLWAHDWDGTGVSVKMTSAVNGTATIDFTGTTETARFSSFETVWTHEGRDTIDGSGADIGLNAAGFHAGTRWGNDVLIGSAGRDTLEGGEGRDTITGGRGNDLISANGDFFPRDAARRCRHADFPRGPRCRHGAGLRRRHRPAGPGRAPLFRL</sequence>
<dbReference type="InterPro" id="IPR001343">
    <property type="entry name" value="Hemolysn_Ca-bd"/>
</dbReference>
<proteinExistence type="predicted"/>
<name>A0ABN5MCK5_9RHOB</name>
<evidence type="ECO:0000256" key="1">
    <source>
        <dbReference type="SAM" id="MobiDB-lite"/>
    </source>
</evidence>
<dbReference type="Gene3D" id="2.150.10.10">
    <property type="entry name" value="Serralysin-like metalloprotease, C-terminal"/>
    <property type="match status" value="1"/>
</dbReference>
<feature type="compositionally biased region" description="Basic residues" evidence="1">
    <location>
        <begin position="139"/>
        <end position="153"/>
    </location>
</feature>
<protein>
    <recommendedName>
        <fullName evidence="4">Calcium-binding protein</fullName>
    </recommendedName>
</protein>
<organism evidence="2 3">
    <name type="scientific">Paracoccus mutanolyticus</name>
    <dbReference type="NCBI Taxonomy" id="1499308"/>
    <lineage>
        <taxon>Bacteria</taxon>
        <taxon>Pseudomonadati</taxon>
        <taxon>Pseudomonadota</taxon>
        <taxon>Alphaproteobacteria</taxon>
        <taxon>Rhodobacterales</taxon>
        <taxon>Paracoccaceae</taxon>
        <taxon>Paracoccus</taxon>
    </lineage>
</organism>
<dbReference type="EMBL" id="CP030239">
    <property type="protein sequence ID" value="AWX93563.1"/>
    <property type="molecule type" value="Genomic_DNA"/>
</dbReference>
<dbReference type="PROSITE" id="PS00330">
    <property type="entry name" value="HEMOLYSIN_CALCIUM"/>
    <property type="match status" value="2"/>
</dbReference>
<dbReference type="InterPro" id="IPR018511">
    <property type="entry name" value="Hemolysin-typ_Ca-bd_CS"/>
</dbReference>
<accession>A0ABN5MCK5</accession>
<feature type="compositionally biased region" description="Low complexity" evidence="1">
    <location>
        <begin position="154"/>
        <end position="164"/>
    </location>
</feature>
<dbReference type="PRINTS" id="PR00313">
    <property type="entry name" value="CABNDNGRPT"/>
</dbReference>
<dbReference type="SUPFAM" id="SSF51120">
    <property type="entry name" value="beta-Roll"/>
    <property type="match status" value="1"/>
</dbReference>
<reference evidence="2 3" key="1">
    <citation type="submission" date="2018-06" db="EMBL/GenBank/DDBJ databases">
        <title>Complete genome sequence of Paracoccus mutanolyticus strain RSP-02 isolated from cellulosic waste.</title>
        <authorList>
            <person name="Amrutha R.N."/>
            <person name="Shrivastav A."/>
            <person name="Buddana S.K."/>
            <person name="Deshpande U."/>
            <person name="Prakasham R.S."/>
        </authorList>
    </citation>
    <scope>NUCLEOTIDE SEQUENCE [LARGE SCALE GENOMIC DNA]</scope>
    <source>
        <strain evidence="2 3">RSP-02</strain>
    </source>
</reference>